<protein>
    <submittedName>
        <fullName evidence="1">Glycine cleavage system protein T</fullName>
        <ecNumber evidence="1">2.1.2.10</ecNumber>
    </submittedName>
</protein>
<accession>A0A2A4MVQ1</accession>
<sequence>MTYKTSLYSQHLAAGAKMVDFSGWEMPINYGSQIEEHQAMRQH</sequence>
<comment type="caution">
    <text evidence="1">The sequence shown here is derived from an EMBL/GenBank/DDBJ whole genome shotgun (WGS) entry which is preliminary data.</text>
</comment>
<evidence type="ECO:0000313" key="1">
    <source>
        <dbReference type="EMBL" id="PCH63900.1"/>
    </source>
</evidence>
<dbReference type="InterPro" id="IPR027266">
    <property type="entry name" value="TrmE/GcvT-like"/>
</dbReference>
<dbReference type="Gene3D" id="3.30.1360.120">
    <property type="entry name" value="Probable tRNA modification gtpase trme, domain 1"/>
    <property type="match status" value="1"/>
</dbReference>
<dbReference type="Proteomes" id="UP000218172">
    <property type="component" value="Unassembled WGS sequence"/>
</dbReference>
<keyword evidence="1" id="KW-0808">Transferase</keyword>
<dbReference type="EMBL" id="NVQR01000006">
    <property type="protein sequence ID" value="PCH63900.1"/>
    <property type="molecule type" value="Genomic_DNA"/>
</dbReference>
<organism evidence="1 2">
    <name type="scientific">SAR86 cluster bacterium</name>
    <dbReference type="NCBI Taxonomy" id="2030880"/>
    <lineage>
        <taxon>Bacteria</taxon>
        <taxon>Pseudomonadati</taxon>
        <taxon>Pseudomonadota</taxon>
        <taxon>Gammaproteobacteria</taxon>
        <taxon>SAR86 cluster</taxon>
    </lineage>
</organism>
<reference evidence="2" key="1">
    <citation type="submission" date="2017-08" db="EMBL/GenBank/DDBJ databases">
        <title>A dynamic microbial community with high functional redundancy inhabits the cold, oxic subseafloor aquifer.</title>
        <authorList>
            <person name="Tully B.J."/>
            <person name="Wheat C.G."/>
            <person name="Glazer B.T."/>
            <person name="Huber J.A."/>
        </authorList>
    </citation>
    <scope>NUCLEOTIDE SEQUENCE [LARGE SCALE GENOMIC DNA]</scope>
</reference>
<gene>
    <name evidence="1" type="primary">gcvT</name>
    <name evidence="1" type="ORF">COC19_00535</name>
</gene>
<dbReference type="SUPFAM" id="SSF103025">
    <property type="entry name" value="Folate-binding domain"/>
    <property type="match status" value="1"/>
</dbReference>
<dbReference type="GO" id="GO:0004047">
    <property type="term" value="F:aminomethyltransferase activity"/>
    <property type="evidence" value="ECO:0007669"/>
    <property type="project" value="UniProtKB-EC"/>
</dbReference>
<name>A0A2A4MVQ1_9GAMM</name>
<dbReference type="AlphaFoldDB" id="A0A2A4MVQ1"/>
<feature type="non-terminal residue" evidence="1">
    <location>
        <position position="43"/>
    </location>
</feature>
<evidence type="ECO:0000313" key="2">
    <source>
        <dbReference type="Proteomes" id="UP000218172"/>
    </source>
</evidence>
<dbReference type="EC" id="2.1.2.10" evidence="1"/>
<proteinExistence type="predicted"/>